<dbReference type="GO" id="GO:0003676">
    <property type="term" value="F:nucleic acid binding"/>
    <property type="evidence" value="ECO:0007669"/>
    <property type="project" value="InterPro"/>
</dbReference>
<evidence type="ECO:0000256" key="1">
    <source>
        <dbReference type="SAM" id="MobiDB-lite"/>
    </source>
</evidence>
<evidence type="ECO:0000313" key="3">
    <source>
        <dbReference type="EMBL" id="CAE7476189.1"/>
    </source>
</evidence>
<feature type="region of interest" description="Disordered" evidence="1">
    <location>
        <begin position="80"/>
        <end position="122"/>
    </location>
</feature>
<dbReference type="Gene3D" id="3.30.420.10">
    <property type="entry name" value="Ribonuclease H-like superfamily/Ribonuclease H"/>
    <property type="match status" value="1"/>
</dbReference>
<dbReference type="SUPFAM" id="SSF53098">
    <property type="entry name" value="Ribonuclease H-like"/>
    <property type="match status" value="1"/>
</dbReference>
<reference evidence="3" key="1">
    <citation type="submission" date="2021-02" db="EMBL/GenBank/DDBJ databases">
        <authorList>
            <person name="Dougan E. K."/>
            <person name="Rhodes N."/>
            <person name="Thang M."/>
            <person name="Chan C."/>
        </authorList>
    </citation>
    <scope>NUCLEOTIDE SEQUENCE</scope>
</reference>
<evidence type="ECO:0000259" key="2">
    <source>
        <dbReference type="PROSITE" id="PS50994"/>
    </source>
</evidence>
<dbReference type="PROSITE" id="PS50994">
    <property type="entry name" value="INTEGRASE"/>
    <property type="match status" value="1"/>
</dbReference>
<keyword evidence="4" id="KW-1185">Reference proteome</keyword>
<evidence type="ECO:0000313" key="4">
    <source>
        <dbReference type="Proteomes" id="UP000649617"/>
    </source>
</evidence>
<feature type="region of interest" description="Disordered" evidence="1">
    <location>
        <begin position="391"/>
        <end position="411"/>
    </location>
</feature>
<dbReference type="GO" id="GO:0015074">
    <property type="term" value="P:DNA integration"/>
    <property type="evidence" value="ECO:0007669"/>
    <property type="project" value="InterPro"/>
</dbReference>
<dbReference type="InterPro" id="IPR001584">
    <property type="entry name" value="Integrase_cat-core"/>
</dbReference>
<feature type="domain" description="Integrase catalytic" evidence="2">
    <location>
        <begin position="267"/>
        <end position="383"/>
    </location>
</feature>
<feature type="compositionally biased region" description="Basic and acidic residues" evidence="1">
    <location>
        <begin position="91"/>
        <end position="118"/>
    </location>
</feature>
<dbReference type="AlphaFoldDB" id="A0A812SI91"/>
<dbReference type="OrthoDB" id="447222at2759"/>
<organism evidence="3 4">
    <name type="scientific">Symbiodinium pilosum</name>
    <name type="common">Dinoflagellate</name>
    <dbReference type="NCBI Taxonomy" id="2952"/>
    <lineage>
        <taxon>Eukaryota</taxon>
        <taxon>Sar</taxon>
        <taxon>Alveolata</taxon>
        <taxon>Dinophyceae</taxon>
        <taxon>Suessiales</taxon>
        <taxon>Symbiodiniaceae</taxon>
        <taxon>Symbiodinium</taxon>
    </lineage>
</organism>
<sequence>MDGSNNDLLKIEADETQCLTRILSVTKSAPSSVAGAVLKNTASSGVARLQLDANNSTGFARLEVDGAGGCSLTAPAANLAAEPGQRRRAGGRGDGRRPHLQLRAERPERREAEGEHQGGRPAAQAIFDKAVPKCYDRTDVPHKSRLGFVAQDFEGAGVTGTARREDRNLMTLDYARLTAVLWGVCKRLQARVEALERPGMAEEAALNLLRRLASDFNVRDARKLYQIAKREFPDQPAVTVNRARDALRGDVARQVLAPKPRSLGKSAAEGPNDRLQADLIDFSQNTRSAKKYGLVVTDVFTREAVTRALPNKNAETVARAAADAIPDLVQDENNYVVTTDEGNEFRTLEANLPQGVVHRQKRPEDRNATAVVDRTIQTLKKDLAGEVARRGGKWGITSPTPRKPTTRARTRPVHAEKFQHNKALTEGRQARLQQAGAFRAPTNANRSFQPSYGPARNLADFDSMSVRAADGSQTLLKHALPVPRRQRPAPGGSHEAAPAPVRQLRNFNCALPAKSRGKGFSENSTEHVERYGMKAQGKSSCELGIIF</sequence>
<comment type="caution">
    <text evidence="3">The sequence shown here is derived from an EMBL/GenBank/DDBJ whole genome shotgun (WGS) entry which is preliminary data.</text>
</comment>
<dbReference type="InterPro" id="IPR012337">
    <property type="entry name" value="RNaseH-like_sf"/>
</dbReference>
<name>A0A812SI91_SYMPI</name>
<dbReference type="EMBL" id="CAJNIZ010024337">
    <property type="protein sequence ID" value="CAE7476189.1"/>
    <property type="molecule type" value="Genomic_DNA"/>
</dbReference>
<dbReference type="Proteomes" id="UP000649617">
    <property type="component" value="Unassembled WGS sequence"/>
</dbReference>
<proteinExistence type="predicted"/>
<protein>
    <recommendedName>
        <fullName evidence="2">Integrase catalytic domain-containing protein</fullName>
    </recommendedName>
</protein>
<accession>A0A812SI91</accession>
<dbReference type="InterPro" id="IPR036397">
    <property type="entry name" value="RNaseH_sf"/>
</dbReference>
<gene>
    <name evidence="3" type="ORF">SPIL2461_LOCUS12112</name>
</gene>